<proteinExistence type="predicted"/>
<keyword evidence="2" id="KW-1185">Reference proteome</keyword>
<accession>A0A017T3B7</accession>
<dbReference type="Proteomes" id="UP000019678">
    <property type="component" value="Unassembled WGS sequence"/>
</dbReference>
<name>A0A017T3B7_9BACT</name>
<reference evidence="1 2" key="1">
    <citation type="submission" date="2013-05" db="EMBL/GenBank/DDBJ databases">
        <title>Genome assembly of Chondromyces apiculatus DSM 436.</title>
        <authorList>
            <person name="Sharma G."/>
            <person name="Khatri I."/>
            <person name="Kaur C."/>
            <person name="Mayilraj S."/>
            <person name="Subramanian S."/>
        </authorList>
    </citation>
    <scope>NUCLEOTIDE SEQUENCE [LARGE SCALE GENOMIC DNA]</scope>
    <source>
        <strain evidence="1 2">DSM 436</strain>
    </source>
</reference>
<dbReference type="EMBL" id="ASRX01000042">
    <property type="protein sequence ID" value="EYF03744.1"/>
    <property type="molecule type" value="Genomic_DNA"/>
</dbReference>
<dbReference type="STRING" id="1192034.CAP_5174"/>
<comment type="caution">
    <text evidence="1">The sequence shown here is derived from an EMBL/GenBank/DDBJ whole genome shotgun (WGS) entry which is preliminary data.</text>
</comment>
<organism evidence="1 2">
    <name type="scientific">Chondromyces apiculatus DSM 436</name>
    <dbReference type="NCBI Taxonomy" id="1192034"/>
    <lineage>
        <taxon>Bacteria</taxon>
        <taxon>Pseudomonadati</taxon>
        <taxon>Myxococcota</taxon>
        <taxon>Polyangia</taxon>
        <taxon>Polyangiales</taxon>
        <taxon>Polyangiaceae</taxon>
        <taxon>Chondromyces</taxon>
    </lineage>
</organism>
<evidence type="ECO:0000313" key="2">
    <source>
        <dbReference type="Proteomes" id="UP000019678"/>
    </source>
</evidence>
<protein>
    <submittedName>
        <fullName evidence="1">Uncharacterized protein</fullName>
    </submittedName>
</protein>
<evidence type="ECO:0000313" key="1">
    <source>
        <dbReference type="EMBL" id="EYF03744.1"/>
    </source>
</evidence>
<gene>
    <name evidence="1" type="ORF">CAP_5174</name>
</gene>
<dbReference type="AlphaFoldDB" id="A0A017T3B7"/>
<sequence>MPVGRVVAGSLKRATPFQDLVPGPLRGARAKNQGVAIIGERQEQTGP</sequence>